<reference evidence="2" key="1">
    <citation type="submission" date="2023-06" db="EMBL/GenBank/DDBJ databases">
        <title>Genomic analysis of the entomopathogenic nematode Steinernema hermaphroditum.</title>
        <authorList>
            <person name="Schwarz E.M."/>
            <person name="Heppert J.K."/>
            <person name="Baniya A."/>
            <person name="Schwartz H.T."/>
            <person name="Tan C.-H."/>
            <person name="Antoshechkin I."/>
            <person name="Sternberg P.W."/>
            <person name="Goodrich-Blair H."/>
            <person name="Dillman A.R."/>
        </authorList>
    </citation>
    <scope>NUCLEOTIDE SEQUENCE</scope>
    <source>
        <strain evidence="2">PS9179</strain>
        <tissue evidence="2">Whole animal</tissue>
    </source>
</reference>
<feature type="region of interest" description="Disordered" evidence="1">
    <location>
        <begin position="65"/>
        <end position="85"/>
    </location>
</feature>
<evidence type="ECO:0000313" key="2">
    <source>
        <dbReference type="EMBL" id="KAK0393383.1"/>
    </source>
</evidence>
<dbReference type="EMBL" id="JAUCMV010000005">
    <property type="protein sequence ID" value="KAK0393383.1"/>
    <property type="molecule type" value="Genomic_DNA"/>
</dbReference>
<feature type="region of interest" description="Disordered" evidence="1">
    <location>
        <begin position="129"/>
        <end position="150"/>
    </location>
</feature>
<dbReference type="AlphaFoldDB" id="A0AA39GTP2"/>
<dbReference type="Proteomes" id="UP001175271">
    <property type="component" value="Unassembled WGS sequence"/>
</dbReference>
<feature type="compositionally biased region" description="Polar residues" evidence="1">
    <location>
        <begin position="199"/>
        <end position="208"/>
    </location>
</feature>
<feature type="region of interest" description="Disordered" evidence="1">
    <location>
        <begin position="193"/>
        <end position="286"/>
    </location>
</feature>
<gene>
    <name evidence="2" type="ORF">QR680_000186</name>
</gene>
<feature type="compositionally biased region" description="Low complexity" evidence="1">
    <location>
        <begin position="231"/>
        <end position="245"/>
    </location>
</feature>
<keyword evidence="3" id="KW-1185">Reference proteome</keyword>
<sequence>MASLTAEAPSMDVKIAEPDDSLSSYRRLCEVRMRRLERYKKAKSFCNLDDENNFSCASTERCSQQATRMSMPSPQTPSPVQTPDDPNLTFEELKSKMVSLMENDVILFREMLTIADTLQELKMSREEAVKNAARSNSQSSLSDDDDEEDDLYICDGGRPFSSSMPGITRLYVDDEPNPSSNVQFFSRKNSVLRIPIPPRSSNRMNSTRRIPRRPSELMTRPPRLLHIDDTASSASQSPQQSPQSDSDQKSRRSSGSIDSGIRDGDDSACSLSSSDSLPSRHRNKLI</sequence>
<comment type="caution">
    <text evidence="2">The sequence shown here is derived from an EMBL/GenBank/DDBJ whole genome shotgun (WGS) entry which is preliminary data.</text>
</comment>
<evidence type="ECO:0000313" key="3">
    <source>
        <dbReference type="Proteomes" id="UP001175271"/>
    </source>
</evidence>
<accession>A0AA39GTP2</accession>
<protein>
    <submittedName>
        <fullName evidence="2">Uncharacterized protein</fullName>
    </submittedName>
</protein>
<organism evidence="2 3">
    <name type="scientific">Steinernema hermaphroditum</name>
    <dbReference type="NCBI Taxonomy" id="289476"/>
    <lineage>
        <taxon>Eukaryota</taxon>
        <taxon>Metazoa</taxon>
        <taxon>Ecdysozoa</taxon>
        <taxon>Nematoda</taxon>
        <taxon>Chromadorea</taxon>
        <taxon>Rhabditida</taxon>
        <taxon>Tylenchina</taxon>
        <taxon>Panagrolaimomorpha</taxon>
        <taxon>Strongyloidoidea</taxon>
        <taxon>Steinernematidae</taxon>
        <taxon>Steinernema</taxon>
    </lineage>
</organism>
<evidence type="ECO:0000256" key="1">
    <source>
        <dbReference type="SAM" id="MobiDB-lite"/>
    </source>
</evidence>
<name>A0AA39GTP2_9BILA</name>
<proteinExistence type="predicted"/>
<feature type="compositionally biased region" description="Low complexity" evidence="1">
    <location>
        <begin position="267"/>
        <end position="277"/>
    </location>
</feature>